<name>A0ABQ1ZSX7_9BACL</name>
<gene>
    <name evidence="1" type="ORF">GCM10007362_13510</name>
</gene>
<evidence type="ECO:0000313" key="1">
    <source>
        <dbReference type="EMBL" id="GGH73920.1"/>
    </source>
</evidence>
<sequence length="89" mass="9421">MKRNSGRFAKGIKLSTVIGLLSVFILLSSAGIGSLASYTNGRDALAAQTLRLNEYHAEELARIGSTAIETMQKSLQEAAAFAATADYTP</sequence>
<dbReference type="EMBL" id="BMDD01000001">
    <property type="protein sequence ID" value="GGH73920.1"/>
    <property type="molecule type" value="Genomic_DNA"/>
</dbReference>
<organism evidence="1 2">
    <name type="scientific">Saccharibacillus endophyticus</name>
    <dbReference type="NCBI Taxonomy" id="2060666"/>
    <lineage>
        <taxon>Bacteria</taxon>
        <taxon>Bacillati</taxon>
        <taxon>Bacillota</taxon>
        <taxon>Bacilli</taxon>
        <taxon>Bacillales</taxon>
        <taxon>Paenibacillaceae</taxon>
        <taxon>Saccharibacillus</taxon>
    </lineage>
</organism>
<keyword evidence="2" id="KW-1185">Reference proteome</keyword>
<accession>A0ABQ1ZSX7</accession>
<protein>
    <recommendedName>
        <fullName evidence="3">Methyl-accepting chemotaxis protein</fullName>
    </recommendedName>
</protein>
<dbReference type="Proteomes" id="UP000605427">
    <property type="component" value="Unassembled WGS sequence"/>
</dbReference>
<proteinExistence type="predicted"/>
<evidence type="ECO:0008006" key="3">
    <source>
        <dbReference type="Google" id="ProtNLM"/>
    </source>
</evidence>
<dbReference type="RefSeq" id="WP_172247053.1">
    <property type="nucleotide sequence ID" value="NZ_BMDD01000001.1"/>
</dbReference>
<comment type="caution">
    <text evidence="1">The sequence shown here is derived from an EMBL/GenBank/DDBJ whole genome shotgun (WGS) entry which is preliminary data.</text>
</comment>
<evidence type="ECO:0000313" key="2">
    <source>
        <dbReference type="Proteomes" id="UP000605427"/>
    </source>
</evidence>
<reference evidence="2" key="1">
    <citation type="journal article" date="2019" name="Int. J. Syst. Evol. Microbiol.">
        <title>The Global Catalogue of Microorganisms (GCM) 10K type strain sequencing project: providing services to taxonomists for standard genome sequencing and annotation.</title>
        <authorList>
            <consortium name="The Broad Institute Genomics Platform"/>
            <consortium name="The Broad Institute Genome Sequencing Center for Infectious Disease"/>
            <person name="Wu L."/>
            <person name="Ma J."/>
        </authorList>
    </citation>
    <scope>NUCLEOTIDE SEQUENCE [LARGE SCALE GENOMIC DNA]</scope>
    <source>
        <strain evidence="2">CCM 8702</strain>
    </source>
</reference>